<proteinExistence type="predicted"/>
<dbReference type="PANTHER" id="PTHR45623">
    <property type="entry name" value="CHROMODOMAIN-HELICASE-DNA-BINDING PROTEIN 3-RELATED-RELATED"/>
    <property type="match status" value="1"/>
</dbReference>
<evidence type="ECO:0000259" key="4">
    <source>
        <dbReference type="PROSITE" id="PS51293"/>
    </source>
</evidence>
<dbReference type="Gene3D" id="1.10.1040.30">
    <property type="entry name" value="ISWI, HAND domain"/>
    <property type="match status" value="1"/>
</dbReference>
<dbReference type="EMBL" id="JAJSOF020000013">
    <property type="protein sequence ID" value="KAJ4443731.1"/>
    <property type="molecule type" value="Genomic_DNA"/>
</dbReference>
<organism evidence="5 6">
    <name type="scientific">Periplaneta americana</name>
    <name type="common">American cockroach</name>
    <name type="synonym">Blatta americana</name>
    <dbReference type="NCBI Taxonomy" id="6978"/>
    <lineage>
        <taxon>Eukaryota</taxon>
        <taxon>Metazoa</taxon>
        <taxon>Ecdysozoa</taxon>
        <taxon>Arthropoda</taxon>
        <taxon>Hexapoda</taxon>
        <taxon>Insecta</taxon>
        <taxon>Pterygota</taxon>
        <taxon>Neoptera</taxon>
        <taxon>Polyneoptera</taxon>
        <taxon>Dictyoptera</taxon>
        <taxon>Blattodea</taxon>
        <taxon>Blattoidea</taxon>
        <taxon>Blattidae</taxon>
        <taxon>Blattinae</taxon>
        <taxon>Periplaneta</taxon>
    </lineage>
</organism>
<dbReference type="InterPro" id="IPR009057">
    <property type="entry name" value="Homeodomain-like_sf"/>
</dbReference>
<dbReference type="SUPFAM" id="SSF101224">
    <property type="entry name" value="HAND domain of the nucleosome remodeling ATPase ISWI"/>
    <property type="match status" value="1"/>
</dbReference>
<feature type="domain" description="SANT" evidence="4">
    <location>
        <begin position="230"/>
        <end position="282"/>
    </location>
</feature>
<dbReference type="Pfam" id="PF09110">
    <property type="entry name" value="HAND"/>
    <property type="match status" value="1"/>
</dbReference>
<dbReference type="SUPFAM" id="SSF46689">
    <property type="entry name" value="Homeodomain-like"/>
    <property type="match status" value="2"/>
</dbReference>
<evidence type="ECO:0000313" key="5">
    <source>
        <dbReference type="EMBL" id="KAJ4443731.1"/>
    </source>
</evidence>
<keyword evidence="6" id="KW-1185">Reference proteome</keyword>
<gene>
    <name evidence="5" type="ORF">ANN_05509</name>
</gene>
<keyword evidence="2" id="KW-0539">Nucleus</keyword>
<feature type="compositionally biased region" description="Gly residues" evidence="3">
    <location>
        <begin position="420"/>
        <end position="439"/>
    </location>
</feature>
<dbReference type="PROSITE" id="PS51293">
    <property type="entry name" value="SANT"/>
    <property type="match status" value="1"/>
</dbReference>
<evidence type="ECO:0000256" key="1">
    <source>
        <dbReference type="ARBA" id="ARBA00004123"/>
    </source>
</evidence>
<dbReference type="InterPro" id="IPR017884">
    <property type="entry name" value="SANT_dom"/>
</dbReference>
<evidence type="ECO:0000256" key="2">
    <source>
        <dbReference type="ARBA" id="ARBA00023242"/>
    </source>
</evidence>
<protein>
    <recommendedName>
        <fullName evidence="4">SANT domain-containing protein</fullName>
    </recommendedName>
</protein>
<sequence length="465" mass="53873">MGRLVDNKQNQLNKDEMLNMIRHGANQVFASKDSAITDEDIDTILMKGEAKLTLYSSRRLSNRQLFYVLQTEEMKQKLAGMGESTLRNFTLDAPGTDSVYQFEGEDYREKQKILGIGNWIEPPKRERKANYAVDAYFREALRVSEPKAPKAPRPPKQPIVQDFQFFPPRLFELLDQEIYYFRKTVGYKVPKNPELGSDASRIQKEEQRKIDDAQPLTEDEVIEKEKLLTQGFTNWTKRDFNQFIKANEKYGRDDIDNIAKDVEGKTPDEVMQYSSVFWERCHELQDIDRIMAQIDRGEAKIQRRASIKKALDAKMARYRAPFHQLRIAYGTNKGKNYTEEEDRFLVCMLHKLGFDKENVYEELRAAVRNAPQFRFDWFIKSRTAMELQRRCNTLITLIERENQELEEKERAEKKKRGPRGNPGGGGIPNIGAGPGGGSKGSQKRKNENIPTPDMKAARKKKKGDK</sequence>
<dbReference type="InterPro" id="IPR015195">
    <property type="entry name" value="SLIDE"/>
</dbReference>
<dbReference type="Gene3D" id="1.10.10.60">
    <property type="entry name" value="Homeodomain-like"/>
    <property type="match status" value="2"/>
</dbReference>
<name>A0ABQ8TCR4_PERAM</name>
<dbReference type="CDD" id="cd00167">
    <property type="entry name" value="SANT"/>
    <property type="match status" value="1"/>
</dbReference>
<dbReference type="Gene3D" id="1.20.5.1190">
    <property type="entry name" value="iswi atpase"/>
    <property type="match status" value="1"/>
</dbReference>
<evidence type="ECO:0000256" key="3">
    <source>
        <dbReference type="SAM" id="MobiDB-lite"/>
    </source>
</evidence>
<dbReference type="Pfam" id="PF09111">
    <property type="entry name" value="SLIDE"/>
    <property type="match status" value="1"/>
</dbReference>
<comment type="subcellular location">
    <subcellularLocation>
        <location evidence="1">Nucleus</location>
    </subcellularLocation>
</comment>
<reference evidence="5 6" key="1">
    <citation type="journal article" date="2022" name="Allergy">
        <title>Genome assembly and annotation of Periplaneta americana reveal a comprehensive cockroach allergen profile.</title>
        <authorList>
            <person name="Wang L."/>
            <person name="Xiong Q."/>
            <person name="Saelim N."/>
            <person name="Wang L."/>
            <person name="Nong W."/>
            <person name="Wan A.T."/>
            <person name="Shi M."/>
            <person name="Liu X."/>
            <person name="Cao Q."/>
            <person name="Hui J.H.L."/>
            <person name="Sookrung N."/>
            <person name="Leung T.F."/>
            <person name="Tungtrongchitr A."/>
            <person name="Tsui S.K.W."/>
        </authorList>
    </citation>
    <scope>NUCLEOTIDE SEQUENCE [LARGE SCALE GENOMIC DNA]</scope>
    <source>
        <strain evidence="5">PWHHKU_190912</strain>
    </source>
</reference>
<feature type="region of interest" description="Disordered" evidence="3">
    <location>
        <begin position="404"/>
        <end position="465"/>
    </location>
</feature>
<dbReference type="InterPro" id="IPR015194">
    <property type="entry name" value="ISWI_HAND-dom"/>
</dbReference>
<evidence type="ECO:0000313" key="6">
    <source>
        <dbReference type="Proteomes" id="UP001148838"/>
    </source>
</evidence>
<dbReference type="PANTHER" id="PTHR45623:SF49">
    <property type="entry name" value="SWI_SNF-RELATED MATRIX-ASSOCIATED ACTIN-DEPENDENT REGULATOR OF CHROMATIN SUBFAMILY A MEMBER 5"/>
    <property type="match status" value="1"/>
</dbReference>
<dbReference type="Proteomes" id="UP001148838">
    <property type="component" value="Unassembled WGS sequence"/>
</dbReference>
<accession>A0ABQ8TCR4</accession>
<comment type="caution">
    <text evidence="5">The sequence shown here is derived from an EMBL/GenBank/DDBJ whole genome shotgun (WGS) entry which is preliminary data.</text>
</comment>
<dbReference type="InterPro" id="IPR001005">
    <property type="entry name" value="SANT/Myb"/>
</dbReference>
<dbReference type="InterPro" id="IPR036306">
    <property type="entry name" value="ISWI_HAND-dom_sf"/>
</dbReference>
<dbReference type="SMART" id="SM00717">
    <property type="entry name" value="SANT"/>
    <property type="match status" value="2"/>
</dbReference>